<keyword evidence="4" id="KW-0067">ATP-binding</keyword>
<dbReference type="Gene3D" id="3.40.50.300">
    <property type="entry name" value="P-loop containing nucleotide triphosphate hydrolases"/>
    <property type="match status" value="2"/>
</dbReference>
<dbReference type="InterPro" id="IPR039421">
    <property type="entry name" value="Type_1_exporter"/>
</dbReference>
<dbReference type="SUPFAM" id="SSF90123">
    <property type="entry name" value="ABC transporter transmembrane region"/>
    <property type="match status" value="1"/>
</dbReference>
<evidence type="ECO:0000256" key="7">
    <source>
        <dbReference type="SAM" id="Phobius"/>
    </source>
</evidence>
<dbReference type="InterPro" id="IPR027417">
    <property type="entry name" value="P-loop_NTPase"/>
</dbReference>
<dbReference type="EMBL" id="CP134879">
    <property type="protein sequence ID" value="WNM25395.1"/>
    <property type="molecule type" value="Genomic_DNA"/>
</dbReference>
<dbReference type="CDD" id="cd18584">
    <property type="entry name" value="ABC_6TM_AarD_CydD"/>
    <property type="match status" value="1"/>
</dbReference>
<dbReference type="AlphaFoldDB" id="A0AA96J8F5"/>
<dbReference type="InterPro" id="IPR036640">
    <property type="entry name" value="ABC1_TM_sf"/>
</dbReference>
<keyword evidence="2 7" id="KW-0812">Transmembrane</keyword>
<evidence type="ECO:0000313" key="10">
    <source>
        <dbReference type="EMBL" id="WNM25395.1"/>
    </source>
</evidence>
<feature type="transmembrane region" description="Helical" evidence="7">
    <location>
        <begin position="154"/>
        <end position="171"/>
    </location>
</feature>
<dbReference type="CDD" id="cd00267">
    <property type="entry name" value="ABC_ATPase"/>
    <property type="match status" value="1"/>
</dbReference>
<evidence type="ECO:0000259" key="8">
    <source>
        <dbReference type="PROSITE" id="PS50893"/>
    </source>
</evidence>
<dbReference type="RefSeq" id="WP_313500313.1">
    <property type="nucleotide sequence ID" value="NZ_CP134879.1"/>
</dbReference>
<feature type="domain" description="ABC transmembrane type-1" evidence="9">
    <location>
        <begin position="20"/>
        <end position="318"/>
    </location>
</feature>
<dbReference type="Pfam" id="PF00664">
    <property type="entry name" value="ABC_membrane"/>
    <property type="match status" value="1"/>
</dbReference>
<keyword evidence="3" id="KW-0547">Nucleotide-binding</keyword>
<protein>
    <submittedName>
        <fullName evidence="10">ABC transporter transmembrane domain-containing protein</fullName>
    </submittedName>
</protein>
<keyword evidence="6 7" id="KW-0472">Membrane</keyword>
<evidence type="ECO:0000256" key="2">
    <source>
        <dbReference type="ARBA" id="ARBA00022692"/>
    </source>
</evidence>
<feature type="domain" description="ABC transporter" evidence="8">
    <location>
        <begin position="346"/>
        <end position="543"/>
    </location>
</feature>
<dbReference type="PROSITE" id="PS50893">
    <property type="entry name" value="ABC_TRANSPORTER_2"/>
    <property type="match status" value="1"/>
</dbReference>
<evidence type="ECO:0000256" key="4">
    <source>
        <dbReference type="ARBA" id="ARBA00022840"/>
    </source>
</evidence>
<dbReference type="PANTHER" id="PTHR24221:SF590">
    <property type="entry name" value="COMPONENT LINKED WITH THE ASSEMBLY OF CYTOCHROME' TRANSPORT TRANSMEMBRANE ATP-BINDING PROTEIN ABC TRANSPORTER CYDD-RELATED"/>
    <property type="match status" value="1"/>
</dbReference>
<comment type="subcellular location">
    <subcellularLocation>
        <location evidence="1">Cell membrane</location>
        <topology evidence="1">Multi-pass membrane protein</topology>
    </subcellularLocation>
</comment>
<accession>A0AA96J8F5</accession>
<dbReference type="GO" id="GO:0005886">
    <property type="term" value="C:plasma membrane"/>
    <property type="evidence" value="ECO:0007669"/>
    <property type="project" value="UniProtKB-SubCell"/>
</dbReference>
<dbReference type="Proteomes" id="UP001304125">
    <property type="component" value="Chromosome"/>
</dbReference>
<keyword evidence="11" id="KW-1185">Reference proteome</keyword>
<dbReference type="SMART" id="SM00382">
    <property type="entry name" value="AAA"/>
    <property type="match status" value="1"/>
</dbReference>
<dbReference type="Gene3D" id="1.20.1560.10">
    <property type="entry name" value="ABC transporter type 1, transmembrane domain"/>
    <property type="match status" value="1"/>
</dbReference>
<keyword evidence="5 7" id="KW-1133">Transmembrane helix</keyword>
<dbReference type="GO" id="GO:0005524">
    <property type="term" value="F:ATP binding"/>
    <property type="evidence" value="ECO:0007669"/>
    <property type="project" value="UniProtKB-KW"/>
</dbReference>
<sequence>MRPLDPRLVVRIGPARRYILVTAGLGLLTALALAVQALLIARMLAPHLSPSALTGDGLGWLGELVPTSTRALSTGLPILACVVVLRTVATWLQERLAHRAGARVISELRQQVVAHAAGMGPRWIASGRGAEVTTVVTRGLDDLLPYFVRYLPQLALAATLTPLLLIMVLGLDWLSAAIITATLPLIPVFMVLVGLVTRDRSATHLEAMQRLSTRTLDLIAGVPTLKGLGREHGPAARVRELGEAHRKATMGSLRVAFLSGMVLELLTTLSVAIVAVTMGYRLIDGGIGIETALAVLILTPEVYLPLRNVGTHFHASADGLAAADAAFDILDEPSPTLSGDAPAPDVSGRSLVARGLAVDTPDGTREAPSGVELWISPASLTAIVGPNGSGKSTLLLALAGLLPPTRGALSIEAPDDSPGASRSVAAVRIASDGRVHVDSTAWAAQIAWVPQRPDIGPTGRRMSLGQRQQVALERAFDSGRPLVLLDEPTAHLDPRSRQVVIDRMRQLARSGAALVVATHEPDVIAAADTVVTLISRHRMEADA</sequence>
<dbReference type="InterPro" id="IPR011527">
    <property type="entry name" value="ABC1_TM_dom"/>
</dbReference>
<evidence type="ECO:0000256" key="1">
    <source>
        <dbReference type="ARBA" id="ARBA00004651"/>
    </source>
</evidence>
<dbReference type="Pfam" id="PF00005">
    <property type="entry name" value="ABC_tran"/>
    <property type="match status" value="1"/>
</dbReference>
<dbReference type="InterPro" id="IPR003439">
    <property type="entry name" value="ABC_transporter-like_ATP-bd"/>
</dbReference>
<evidence type="ECO:0000313" key="11">
    <source>
        <dbReference type="Proteomes" id="UP001304125"/>
    </source>
</evidence>
<evidence type="ECO:0000256" key="3">
    <source>
        <dbReference type="ARBA" id="ARBA00022741"/>
    </source>
</evidence>
<dbReference type="InterPro" id="IPR003593">
    <property type="entry name" value="AAA+_ATPase"/>
</dbReference>
<name>A0AA96J8F5_9MICO</name>
<feature type="transmembrane region" description="Helical" evidence="7">
    <location>
        <begin position="177"/>
        <end position="196"/>
    </location>
</feature>
<feature type="transmembrane region" description="Helical" evidence="7">
    <location>
        <begin position="71"/>
        <end position="89"/>
    </location>
</feature>
<evidence type="ECO:0000256" key="5">
    <source>
        <dbReference type="ARBA" id="ARBA00022989"/>
    </source>
</evidence>
<gene>
    <name evidence="10" type="ORF">RN606_04395</name>
</gene>
<dbReference type="PROSITE" id="PS50929">
    <property type="entry name" value="ABC_TM1F"/>
    <property type="match status" value="1"/>
</dbReference>
<proteinExistence type="predicted"/>
<evidence type="ECO:0000256" key="6">
    <source>
        <dbReference type="ARBA" id="ARBA00023136"/>
    </source>
</evidence>
<dbReference type="GO" id="GO:0140359">
    <property type="term" value="F:ABC-type transporter activity"/>
    <property type="evidence" value="ECO:0007669"/>
    <property type="project" value="InterPro"/>
</dbReference>
<reference evidence="10 11" key="1">
    <citation type="submission" date="2023-09" db="EMBL/GenBank/DDBJ databases">
        <title>Demequina sp. a novel bacteria isolated from Capsicum annuum.</title>
        <authorList>
            <person name="Humaira Z."/>
            <person name="Lee J."/>
            <person name="Cho D."/>
        </authorList>
    </citation>
    <scope>NUCLEOTIDE SEQUENCE [LARGE SCALE GENOMIC DNA]</scope>
    <source>
        <strain evidence="10 11">OYTSA14</strain>
    </source>
</reference>
<organism evidence="10 11">
    <name type="scientific">Demequina capsici</name>
    <dbReference type="NCBI Taxonomy" id="3075620"/>
    <lineage>
        <taxon>Bacteria</taxon>
        <taxon>Bacillati</taxon>
        <taxon>Actinomycetota</taxon>
        <taxon>Actinomycetes</taxon>
        <taxon>Micrococcales</taxon>
        <taxon>Demequinaceae</taxon>
        <taxon>Demequina</taxon>
    </lineage>
</organism>
<evidence type="ECO:0000259" key="9">
    <source>
        <dbReference type="PROSITE" id="PS50929"/>
    </source>
</evidence>
<dbReference type="GO" id="GO:0016887">
    <property type="term" value="F:ATP hydrolysis activity"/>
    <property type="evidence" value="ECO:0007669"/>
    <property type="project" value="InterPro"/>
</dbReference>
<dbReference type="SUPFAM" id="SSF52540">
    <property type="entry name" value="P-loop containing nucleoside triphosphate hydrolases"/>
    <property type="match status" value="1"/>
</dbReference>
<feature type="transmembrane region" description="Helical" evidence="7">
    <location>
        <begin position="255"/>
        <end position="280"/>
    </location>
</feature>
<dbReference type="PANTHER" id="PTHR24221">
    <property type="entry name" value="ATP-BINDING CASSETTE SUB-FAMILY B"/>
    <property type="match status" value="1"/>
</dbReference>
<feature type="transmembrane region" description="Helical" evidence="7">
    <location>
        <begin position="20"/>
        <end position="41"/>
    </location>
</feature>